<evidence type="ECO:0000313" key="4">
    <source>
        <dbReference type="EMBL" id="KAB4183930.1"/>
    </source>
</evidence>
<dbReference type="RefSeq" id="WP_117959198.1">
    <property type="nucleotide sequence ID" value="NZ_DAWDOB010000025.1"/>
</dbReference>
<dbReference type="Pfam" id="PF11536">
    <property type="entry name" value="DUF3226"/>
    <property type="match status" value="1"/>
</dbReference>
<comment type="caution">
    <text evidence="6">The sequence shown here is derived from an EMBL/GenBank/DDBJ whole genome shotgun (WGS) entry which is preliminary data.</text>
</comment>
<dbReference type="Proteomes" id="UP000441711">
    <property type="component" value="Unassembled WGS sequence"/>
</dbReference>
<dbReference type="AlphaFoldDB" id="A0A413NC67"/>
<evidence type="ECO:0000313" key="5">
    <source>
        <dbReference type="EMBL" id="MDC1902696.1"/>
    </source>
</evidence>
<evidence type="ECO:0000313" key="10">
    <source>
        <dbReference type="Proteomes" id="UP000441711"/>
    </source>
</evidence>
<evidence type="ECO:0000313" key="8">
    <source>
        <dbReference type="Proteomes" id="UP000434462"/>
    </source>
</evidence>
<dbReference type="Proteomes" id="UP000283684">
    <property type="component" value="Unassembled WGS sequence"/>
</dbReference>
<accession>A0A413NC67</accession>
<evidence type="ECO:0000313" key="3">
    <source>
        <dbReference type="EMBL" id="KAB4120313.1"/>
    </source>
</evidence>
<dbReference type="EMBL" id="WCUP01000026">
    <property type="protein sequence ID" value="KAB4101929.1"/>
    <property type="molecule type" value="Genomic_DNA"/>
</dbReference>
<dbReference type="Proteomes" id="UP000442334">
    <property type="component" value="Unassembled WGS sequence"/>
</dbReference>
<evidence type="ECO:0000313" key="9">
    <source>
        <dbReference type="Proteomes" id="UP000438773"/>
    </source>
</evidence>
<evidence type="ECO:0008006" key="12">
    <source>
        <dbReference type="Google" id="ProtNLM"/>
    </source>
</evidence>
<reference evidence="6 7" key="1">
    <citation type="submission" date="2018-08" db="EMBL/GenBank/DDBJ databases">
        <title>A genome reference for cultivated species of the human gut microbiota.</title>
        <authorList>
            <person name="Zou Y."/>
            <person name="Xue W."/>
            <person name="Luo G."/>
        </authorList>
    </citation>
    <scope>NUCLEOTIDE SEQUENCE [LARGE SCALE GENOMIC DNA]</scope>
    <source>
        <strain evidence="6 7">AM50-4</strain>
    </source>
</reference>
<protein>
    <recommendedName>
        <fullName evidence="12">DUF4276 family protein</fullName>
    </recommendedName>
</protein>
<dbReference type="EMBL" id="WCUQ01000020">
    <property type="protein sequence ID" value="KAB4120313.1"/>
    <property type="molecule type" value="Genomic_DNA"/>
</dbReference>
<sequence length="207" mass="24213">MKQTFKIFVEGDADKRFISQLLEVIFEVPVDKDNIVKTSGWNNLTSPKTEETYLNQMKMISANGGTNLVIFDADDDFEKRKGELLLWKEHQNVTFELFLFPNNNDIGELEDLLEQIIYKENQPVMDCWSDYEKSLAEIKLPWKQGEPLTIPAKKTKIYAYLEVLSGTSKSQKEKIKEPYREYTNKNHWNLNADALNELIDFLKRHLS</sequence>
<evidence type="ECO:0000313" key="2">
    <source>
        <dbReference type="EMBL" id="KAB4110538.1"/>
    </source>
</evidence>
<dbReference type="Proteomes" id="UP000438773">
    <property type="component" value="Unassembled WGS sequence"/>
</dbReference>
<dbReference type="InterPro" id="IPR024508">
    <property type="entry name" value="DUF3226"/>
</dbReference>
<evidence type="ECO:0000313" key="1">
    <source>
        <dbReference type="EMBL" id="KAB4101929.1"/>
    </source>
</evidence>
<dbReference type="EMBL" id="WCUR01000122">
    <property type="protein sequence ID" value="KAB4110538.1"/>
    <property type="molecule type" value="Genomic_DNA"/>
</dbReference>
<proteinExistence type="predicted"/>
<dbReference type="Proteomes" id="UP000434462">
    <property type="component" value="Unassembled WGS sequence"/>
</dbReference>
<evidence type="ECO:0000313" key="6">
    <source>
        <dbReference type="EMBL" id="RGZ46125.1"/>
    </source>
</evidence>
<dbReference type="Proteomes" id="UP001222603">
    <property type="component" value="Unassembled WGS sequence"/>
</dbReference>
<gene>
    <name evidence="6" type="ORF">DW988_16270</name>
    <name evidence="4" type="ORF">GAQ34_14320</name>
    <name evidence="1" type="ORF">GAQ70_21500</name>
    <name evidence="2" type="ORF">GAQ72_19505</name>
    <name evidence="3" type="ORF">GAQ75_21985</name>
    <name evidence="5" type="ORF">POZ10_18970</name>
</gene>
<evidence type="ECO:0000313" key="7">
    <source>
        <dbReference type="Proteomes" id="UP000283684"/>
    </source>
</evidence>
<reference evidence="5" key="3">
    <citation type="submission" date="2022-10" db="EMBL/GenBank/DDBJ databases">
        <title>Human gut microbiome strain richness.</title>
        <authorList>
            <person name="Chen-Liaw A."/>
        </authorList>
    </citation>
    <scope>NUCLEOTIDE SEQUENCE</scope>
    <source>
        <strain evidence="5">1001713st1_F9_1001713B170221_170320</strain>
    </source>
</reference>
<dbReference type="EMBL" id="WCUA01000016">
    <property type="protein sequence ID" value="KAB4183930.1"/>
    <property type="molecule type" value="Genomic_DNA"/>
</dbReference>
<reference evidence="8 9" key="2">
    <citation type="journal article" date="2019" name="Nat. Med.">
        <title>A library of human gut bacterial isolates paired with longitudinal multiomics data enables mechanistic microbiome research.</title>
        <authorList>
            <person name="Poyet M."/>
            <person name="Groussin M."/>
            <person name="Gibbons S.M."/>
            <person name="Avila-Pacheco J."/>
            <person name="Jiang X."/>
            <person name="Kearney S.M."/>
            <person name="Perrotta A.R."/>
            <person name="Berdy B."/>
            <person name="Zhao S."/>
            <person name="Lieberman T.D."/>
            <person name="Swanson P.K."/>
            <person name="Smith M."/>
            <person name="Roesemann S."/>
            <person name="Alexander J.E."/>
            <person name="Rich S.A."/>
            <person name="Livny J."/>
            <person name="Vlamakis H."/>
            <person name="Clish C."/>
            <person name="Bullock K."/>
            <person name="Deik A."/>
            <person name="Scott J."/>
            <person name="Pierce K.A."/>
            <person name="Xavier R.J."/>
            <person name="Alm E.J."/>
        </authorList>
    </citation>
    <scope>NUCLEOTIDE SEQUENCE [LARGE SCALE GENOMIC DNA]</scope>
    <source>
        <strain evidence="4 11">BIOML-A21</strain>
        <strain evidence="1 10">BIOML-A36</strain>
        <strain evidence="3 9">BIOML-A37</strain>
        <strain evidence="2 8">BIOML-A38</strain>
    </source>
</reference>
<dbReference type="EMBL" id="QSEE01000018">
    <property type="protein sequence ID" value="RGZ46125.1"/>
    <property type="molecule type" value="Genomic_DNA"/>
</dbReference>
<organism evidence="6 7">
    <name type="scientific">Bacteroides uniformis</name>
    <dbReference type="NCBI Taxonomy" id="820"/>
    <lineage>
        <taxon>Bacteria</taxon>
        <taxon>Pseudomonadati</taxon>
        <taxon>Bacteroidota</taxon>
        <taxon>Bacteroidia</taxon>
        <taxon>Bacteroidales</taxon>
        <taxon>Bacteroidaceae</taxon>
        <taxon>Bacteroides</taxon>
    </lineage>
</organism>
<dbReference type="EMBL" id="JAQNSI010000530">
    <property type="protein sequence ID" value="MDC1902696.1"/>
    <property type="molecule type" value="Genomic_DNA"/>
</dbReference>
<name>A0A413NC67_BACUN</name>
<evidence type="ECO:0000313" key="11">
    <source>
        <dbReference type="Proteomes" id="UP000442334"/>
    </source>
</evidence>